<dbReference type="PANTHER" id="PTHR33866:SF2">
    <property type="entry name" value="S-ADENOSYLMETHIONINE DECARBOXYLASE PROENZYME"/>
    <property type="match status" value="1"/>
</dbReference>
<sequence>MLSKTSDAPGKTDYPPGTHVLLDFWGARGLDDAGFIEAAMRGAAEACGATVLETRLHQFGAGGGITGVALLAESHISIHTWPETDYAALDIFLCGACRAEDAIEPLKTSFMPSDATVTRVERGRRY</sequence>
<name>A0A432PMH9_9HYPH</name>
<dbReference type="GO" id="GO:0005829">
    <property type="term" value="C:cytosol"/>
    <property type="evidence" value="ECO:0007669"/>
    <property type="project" value="TreeGrafter"/>
</dbReference>
<keyword evidence="9" id="KW-0704">Schiff base</keyword>
<evidence type="ECO:0000313" key="12">
    <source>
        <dbReference type="Proteomes" id="UP000278823"/>
    </source>
</evidence>
<evidence type="ECO:0000256" key="1">
    <source>
        <dbReference type="ARBA" id="ARBA00001928"/>
    </source>
</evidence>
<dbReference type="OrthoDB" id="9793120at2"/>
<keyword evidence="2" id="KW-0949">S-adenosyl-L-methionine</keyword>
<dbReference type="RefSeq" id="WP_126921379.1">
    <property type="nucleotide sequence ID" value="NZ_ML133688.1"/>
</dbReference>
<dbReference type="AlphaFoldDB" id="A0A432PMH9"/>
<dbReference type="Gene3D" id="3.30.360.110">
    <property type="entry name" value="S-adenosylmethionine decarboxylase domain"/>
    <property type="match status" value="1"/>
</dbReference>
<keyword evidence="8 11" id="KW-0456">Lyase</keyword>
<proteinExistence type="predicted"/>
<dbReference type="InterPro" id="IPR003826">
    <property type="entry name" value="AdoMetDC_fam_prok"/>
</dbReference>
<keyword evidence="12" id="KW-1185">Reference proteome</keyword>
<gene>
    <name evidence="11" type="primary">speD</name>
    <name evidence="11" type="ORF">EFQ99_12765</name>
</gene>
<dbReference type="Proteomes" id="UP000278823">
    <property type="component" value="Unassembled WGS sequence"/>
</dbReference>
<keyword evidence="5" id="KW-0745">Spermidine biosynthesis</keyword>
<dbReference type="InterPro" id="IPR016067">
    <property type="entry name" value="S-AdoMet_deCO2ase_core"/>
</dbReference>
<dbReference type="PANTHER" id="PTHR33866">
    <property type="entry name" value="S-ADENOSYLMETHIONINE DECARBOXYLASE PROENZYME"/>
    <property type="match status" value="1"/>
</dbReference>
<evidence type="ECO:0000256" key="10">
    <source>
        <dbReference type="ARBA" id="ARBA00023317"/>
    </source>
</evidence>
<evidence type="ECO:0000256" key="6">
    <source>
        <dbReference type="ARBA" id="ARBA00023115"/>
    </source>
</evidence>
<keyword evidence="6" id="KW-0620">Polyamine biosynthesis</keyword>
<evidence type="ECO:0000256" key="8">
    <source>
        <dbReference type="ARBA" id="ARBA00023239"/>
    </source>
</evidence>
<keyword evidence="3" id="KW-0210">Decarboxylase</keyword>
<evidence type="ECO:0000256" key="3">
    <source>
        <dbReference type="ARBA" id="ARBA00022793"/>
    </source>
</evidence>
<dbReference type="InterPro" id="IPR017716">
    <property type="entry name" value="S-AdoMet_deCOase_pro-enz"/>
</dbReference>
<evidence type="ECO:0000256" key="2">
    <source>
        <dbReference type="ARBA" id="ARBA00022691"/>
    </source>
</evidence>
<accession>A0A432PMH9</accession>
<evidence type="ECO:0000313" key="11">
    <source>
        <dbReference type="EMBL" id="RUM25604.1"/>
    </source>
</evidence>
<keyword evidence="10" id="KW-0670">Pyruvate</keyword>
<dbReference type="Gene3D" id="3.30.160.750">
    <property type="match status" value="1"/>
</dbReference>
<evidence type="ECO:0000256" key="4">
    <source>
        <dbReference type="ARBA" id="ARBA00022813"/>
    </source>
</evidence>
<dbReference type="EC" id="4.1.1.50" evidence="11"/>
<dbReference type="GO" id="GO:0008295">
    <property type="term" value="P:spermidine biosynthetic process"/>
    <property type="evidence" value="ECO:0007669"/>
    <property type="project" value="UniProtKB-KW"/>
</dbReference>
<comment type="caution">
    <text evidence="11">The sequence shown here is derived from an EMBL/GenBank/DDBJ whole genome shotgun (WGS) entry which is preliminary data.</text>
</comment>
<dbReference type="InterPro" id="IPR042284">
    <property type="entry name" value="AdoMetDC_N"/>
</dbReference>
<dbReference type="NCBIfam" id="TIGR03330">
    <property type="entry name" value="SAM_DCase_Bsu"/>
    <property type="match status" value="1"/>
</dbReference>
<comment type="cofactor">
    <cofactor evidence="1">
        <name>pyruvate</name>
        <dbReference type="ChEBI" id="CHEBI:15361"/>
    </cofactor>
</comment>
<organism evidence="11 12">
    <name type="scientific">Rhizobium vallis</name>
    <dbReference type="NCBI Taxonomy" id="634290"/>
    <lineage>
        <taxon>Bacteria</taxon>
        <taxon>Pseudomonadati</taxon>
        <taxon>Pseudomonadota</taxon>
        <taxon>Alphaproteobacteria</taxon>
        <taxon>Hyphomicrobiales</taxon>
        <taxon>Rhizobiaceae</taxon>
        <taxon>Rhizobium/Agrobacterium group</taxon>
        <taxon>Rhizobium</taxon>
    </lineage>
</organism>
<keyword evidence="7" id="KW-0865">Zymogen</keyword>
<evidence type="ECO:0000256" key="9">
    <source>
        <dbReference type="ARBA" id="ARBA00023270"/>
    </source>
</evidence>
<evidence type="ECO:0000256" key="7">
    <source>
        <dbReference type="ARBA" id="ARBA00023145"/>
    </source>
</evidence>
<dbReference type="EMBL" id="RJTH01000003">
    <property type="protein sequence ID" value="RUM25604.1"/>
    <property type="molecule type" value="Genomic_DNA"/>
</dbReference>
<evidence type="ECO:0000256" key="5">
    <source>
        <dbReference type="ARBA" id="ARBA00023066"/>
    </source>
</evidence>
<dbReference type="Pfam" id="PF02675">
    <property type="entry name" value="AdoMet_dc"/>
    <property type="match status" value="1"/>
</dbReference>
<reference evidence="12" key="1">
    <citation type="submission" date="2018-11" db="EMBL/GenBank/DDBJ databases">
        <title>Rhizobium chutanense sp. nov., isolated from root nodules of Phaseolus vulgaris in China.</title>
        <authorList>
            <person name="Huo Y."/>
        </authorList>
    </citation>
    <scope>NUCLEOTIDE SEQUENCE [LARGE SCALE GENOMIC DNA]</scope>
    <source>
        <strain evidence="12">CCBAU 65647</strain>
    </source>
</reference>
<dbReference type="SUPFAM" id="SSF56276">
    <property type="entry name" value="S-adenosylmethionine decarboxylase"/>
    <property type="match status" value="1"/>
</dbReference>
<keyword evidence="4" id="KW-0068">Autocatalytic cleavage</keyword>
<dbReference type="GO" id="GO:0004014">
    <property type="term" value="F:adenosylmethionine decarboxylase activity"/>
    <property type="evidence" value="ECO:0007669"/>
    <property type="project" value="UniProtKB-EC"/>
</dbReference>
<dbReference type="InterPro" id="IPR042286">
    <property type="entry name" value="AdoMetDC_C"/>
</dbReference>
<protein>
    <submittedName>
        <fullName evidence="11">Adenosylmethionine decarboxylase</fullName>
        <ecNumber evidence="11">4.1.1.50</ecNumber>
    </submittedName>
</protein>